<evidence type="ECO:0000313" key="2">
    <source>
        <dbReference type="Proteomes" id="UP001143910"/>
    </source>
</evidence>
<reference evidence="1" key="1">
    <citation type="submission" date="2022-08" db="EMBL/GenBank/DDBJ databases">
        <title>Genome Sequence of Lecanicillium fungicola.</title>
        <authorList>
            <person name="Buettner E."/>
        </authorList>
    </citation>
    <scope>NUCLEOTIDE SEQUENCE</scope>
    <source>
        <strain evidence="1">Babe33</strain>
    </source>
</reference>
<dbReference type="Proteomes" id="UP001143910">
    <property type="component" value="Unassembled WGS sequence"/>
</dbReference>
<organism evidence="1 2">
    <name type="scientific">Zarea fungicola</name>
    <dbReference type="NCBI Taxonomy" id="93591"/>
    <lineage>
        <taxon>Eukaryota</taxon>
        <taxon>Fungi</taxon>
        <taxon>Dikarya</taxon>
        <taxon>Ascomycota</taxon>
        <taxon>Pezizomycotina</taxon>
        <taxon>Sordariomycetes</taxon>
        <taxon>Hypocreomycetidae</taxon>
        <taxon>Hypocreales</taxon>
        <taxon>Cordycipitaceae</taxon>
        <taxon>Zarea</taxon>
    </lineage>
</organism>
<gene>
    <name evidence="1" type="ORF">NQ176_g9383</name>
</gene>
<evidence type="ECO:0000313" key="1">
    <source>
        <dbReference type="EMBL" id="KAJ2968020.1"/>
    </source>
</evidence>
<comment type="caution">
    <text evidence="1">The sequence shown here is derived from an EMBL/GenBank/DDBJ whole genome shotgun (WGS) entry which is preliminary data.</text>
</comment>
<proteinExistence type="predicted"/>
<sequence>MLDDISSAKSWTKIDGGMRRMFVAEILGKLPVMQHFLFGSLVPAADGMSEEDMVAAAASGPDAHVYAPHRTQFEHRK</sequence>
<keyword evidence="2" id="KW-1185">Reference proteome</keyword>
<accession>A0ACC1MMI8</accession>
<name>A0ACC1MMI8_9HYPO</name>
<protein>
    <submittedName>
        <fullName evidence="1">Uncharacterized protein</fullName>
    </submittedName>
</protein>
<dbReference type="EMBL" id="JANJQO010002121">
    <property type="protein sequence ID" value="KAJ2968020.1"/>
    <property type="molecule type" value="Genomic_DNA"/>
</dbReference>